<organism evidence="2">
    <name type="scientific">Hanusia phi</name>
    <dbReference type="NCBI Taxonomy" id="3032"/>
    <lineage>
        <taxon>Eukaryota</taxon>
        <taxon>Cryptophyceae</taxon>
        <taxon>Pyrenomonadales</taxon>
        <taxon>Geminigeraceae</taxon>
        <taxon>Hanusia</taxon>
    </lineage>
</organism>
<sequence length="858" mass="95945">MKIDFQDRGLSFDHVNSNDTHMFVYRLHPDNGDSSTGHAEQKLLSDHLHQALHKILSSETQSFHKIYPGRAYLDIDCVPCLAAQETRASRARYLWNCSVFVPVITWGQEHSVLEELAGLDEEHDRESDFLVHALAAIFLLNKDAGRLKAVLPILRDESAGRTSLARMSERLSKKPSAMSCERAAEVLVQAGVRREREAIRQYLLRVSVRDAVAMLLPAFRGAEGTQEEGGRAVGSKGLRGMYVASEKDEDSSAREAGEAIAGCLTKVVREHVDRKLWEFCNHNPRGMELLQMMRESGLQGRVPELLALRGIETIHKLRKHAEGSFRHLGCSAVAHSCDEVLATLEQQSDNSIRRLLQLLEEHRGDERFLPLNERLRRYRDMDVDGILALRTSNSLETALLQLPARSCVVFLSLVYLVFGVKQVGLLRTAEVWLPGKSSSMPVEPRVVRVSVVADPVISFSWSFFFLSSILVAQLSSPLAARRLLLATGHMVIAGNVLCFVADSVQCSVEGTGIGPVCNSNMKLVAIILLLVVMYLAHFLQHYFWLSAFFVQGAYCVFVGVSATGLLEGSLFLLLGVGCCLLGLLIVLRYQAAYRKTLRELRVAMQSFEETWRKVEEEKAAVVEEISAVSSAIAEELEQEIKAEVKTWRQYLLVALGLKERRYSRRNGKIRQVSRDFEQLFLQAQEVSAHFQLWVSSWNQVGRVEHGNVKSCGRAMQKTVRSYNRDPSCLTDLVRCTIVVQSMDEVLAWVTSLCDQSVVGFEVNAWEGPGSSRVSSEDIEAGGDGLREDIYMSITSIKNRYDPAYNASISGGYRDLCVCVEVGWTLDEMSQSCSFVPVKEWGQTAGLRKHICEIQVVPE</sequence>
<keyword evidence="1" id="KW-1133">Transmembrane helix</keyword>
<feature type="transmembrane region" description="Helical" evidence="1">
    <location>
        <begin position="570"/>
        <end position="591"/>
    </location>
</feature>
<dbReference type="AlphaFoldDB" id="A0A7S0EMU0"/>
<feature type="transmembrane region" description="Helical" evidence="1">
    <location>
        <begin position="407"/>
        <end position="426"/>
    </location>
</feature>
<dbReference type="EMBL" id="HBEO01017513">
    <property type="protein sequence ID" value="CAD8486737.1"/>
    <property type="molecule type" value="Transcribed_RNA"/>
</dbReference>
<gene>
    <name evidence="2" type="ORF">HPHI1048_LOCUS11897</name>
</gene>
<reference evidence="2" key="1">
    <citation type="submission" date="2021-01" db="EMBL/GenBank/DDBJ databases">
        <authorList>
            <person name="Corre E."/>
            <person name="Pelletier E."/>
            <person name="Niang G."/>
            <person name="Scheremetjew M."/>
            <person name="Finn R."/>
            <person name="Kale V."/>
            <person name="Holt S."/>
            <person name="Cochrane G."/>
            <person name="Meng A."/>
            <person name="Brown T."/>
            <person name="Cohen L."/>
        </authorList>
    </citation>
    <scope>NUCLEOTIDE SEQUENCE</scope>
    <source>
        <strain evidence="2">CCMP325</strain>
    </source>
</reference>
<protein>
    <submittedName>
        <fullName evidence="2">Uncharacterized protein</fullName>
    </submittedName>
</protein>
<feature type="transmembrane region" description="Helical" evidence="1">
    <location>
        <begin position="513"/>
        <end position="535"/>
    </location>
</feature>
<keyword evidence="1" id="KW-0812">Transmembrane</keyword>
<proteinExistence type="predicted"/>
<keyword evidence="1" id="KW-0472">Membrane</keyword>
<name>A0A7S0EMU0_9CRYP</name>
<evidence type="ECO:0000256" key="1">
    <source>
        <dbReference type="SAM" id="Phobius"/>
    </source>
</evidence>
<accession>A0A7S0EMU0</accession>
<evidence type="ECO:0000313" key="2">
    <source>
        <dbReference type="EMBL" id="CAD8486737.1"/>
    </source>
</evidence>